<sequence>MSFYRLHYKTIPLLLSIALIFTAHFTAKPLKKWLKVLDEMLREGQSTSFYVSLLPLLNFEWFRTAIWCGTLT</sequence>
<proteinExistence type="predicted"/>
<dbReference type="Proteomes" id="UP000270924">
    <property type="component" value="Unassembled WGS sequence"/>
</dbReference>
<evidence type="ECO:0000313" key="1">
    <source>
        <dbReference type="EMBL" id="VDM09841.1"/>
    </source>
</evidence>
<keyword evidence="2" id="KW-1185">Reference proteome</keyword>
<dbReference type="EMBL" id="UYWW01001050">
    <property type="protein sequence ID" value="VDM09841.1"/>
    <property type="molecule type" value="Genomic_DNA"/>
</dbReference>
<organism evidence="1 2">
    <name type="scientific">Wuchereria bancrofti</name>
    <dbReference type="NCBI Taxonomy" id="6293"/>
    <lineage>
        <taxon>Eukaryota</taxon>
        <taxon>Metazoa</taxon>
        <taxon>Ecdysozoa</taxon>
        <taxon>Nematoda</taxon>
        <taxon>Chromadorea</taxon>
        <taxon>Rhabditida</taxon>
        <taxon>Spirurina</taxon>
        <taxon>Spiruromorpha</taxon>
        <taxon>Filarioidea</taxon>
        <taxon>Onchocercidae</taxon>
        <taxon>Wuchereria</taxon>
    </lineage>
</organism>
<name>A0A3P7DJ61_WUCBA</name>
<protein>
    <submittedName>
        <fullName evidence="1">Uncharacterized protein</fullName>
    </submittedName>
</protein>
<accession>A0A3P7DJ61</accession>
<gene>
    <name evidence="1" type="ORF">WBA_LOCUS3227</name>
</gene>
<dbReference type="AlphaFoldDB" id="A0A3P7DJ61"/>
<dbReference type="InParanoid" id="A0A3P7DJ61"/>
<evidence type="ECO:0000313" key="2">
    <source>
        <dbReference type="Proteomes" id="UP000270924"/>
    </source>
</evidence>
<reference evidence="1 2" key="1">
    <citation type="submission" date="2018-11" db="EMBL/GenBank/DDBJ databases">
        <authorList>
            <consortium name="Pathogen Informatics"/>
        </authorList>
    </citation>
    <scope>NUCLEOTIDE SEQUENCE [LARGE SCALE GENOMIC DNA]</scope>
</reference>